<name>A0AA89C4D3_PINIB</name>
<gene>
    <name evidence="2" type="ORF">FSP39_009725</name>
</gene>
<protein>
    <submittedName>
        <fullName evidence="2">Uncharacterized protein</fullName>
    </submittedName>
</protein>
<feature type="compositionally biased region" description="Low complexity" evidence="1">
    <location>
        <begin position="7"/>
        <end position="18"/>
    </location>
</feature>
<proteinExistence type="predicted"/>
<comment type="caution">
    <text evidence="2">The sequence shown here is derived from an EMBL/GenBank/DDBJ whole genome shotgun (WGS) entry which is preliminary data.</text>
</comment>
<reference evidence="2" key="1">
    <citation type="submission" date="2019-08" db="EMBL/GenBank/DDBJ databases">
        <title>The improved chromosome-level genome for the pearl oyster Pinctada fucata martensii using PacBio sequencing and Hi-C.</title>
        <authorList>
            <person name="Zheng Z."/>
        </authorList>
    </citation>
    <scope>NUCLEOTIDE SEQUENCE</scope>
    <source>
        <strain evidence="2">ZZ-2019</strain>
        <tissue evidence="2">Adductor muscle</tissue>
    </source>
</reference>
<keyword evidence="3" id="KW-1185">Reference proteome</keyword>
<accession>A0AA89C4D3</accession>
<dbReference type="AlphaFoldDB" id="A0AA89C4D3"/>
<sequence length="296" mass="34038">MAARRLSNSQSSDSSVSSFGEHDRTFPRDASSWTLGHLNEIGIYYDNAAIDLEQFMSCLKTRGNVIRDGLDKMPQISNAFDLTSRVWTFSFAFDEEKGDTVHVAEANTIQAITEFKEKNNEIQENFLLKGIRKFHYYSWSSALKDFWNYFLMLLWRWHKPAQGEGKYTELLRAFSKIFLLMPESGEAYRESINIIGVYVQGSPAIRFLTRPYKGLQQLLFVVTQVKSYKAFKGEYHSDSFTYDNIQPDVLGQHGIELLLEAKEGYFSPYVVGILCIGTKVIFTSMYIELDAYNEIS</sequence>
<organism evidence="2 3">
    <name type="scientific">Pinctada imbricata</name>
    <name type="common">Atlantic pearl-oyster</name>
    <name type="synonym">Pinctada martensii</name>
    <dbReference type="NCBI Taxonomy" id="66713"/>
    <lineage>
        <taxon>Eukaryota</taxon>
        <taxon>Metazoa</taxon>
        <taxon>Spiralia</taxon>
        <taxon>Lophotrochozoa</taxon>
        <taxon>Mollusca</taxon>
        <taxon>Bivalvia</taxon>
        <taxon>Autobranchia</taxon>
        <taxon>Pteriomorphia</taxon>
        <taxon>Pterioida</taxon>
        <taxon>Pterioidea</taxon>
        <taxon>Pteriidae</taxon>
        <taxon>Pinctada</taxon>
    </lineage>
</organism>
<dbReference type="EMBL" id="VSWD01000001">
    <property type="protein sequence ID" value="KAK3108519.1"/>
    <property type="molecule type" value="Genomic_DNA"/>
</dbReference>
<feature type="region of interest" description="Disordered" evidence="1">
    <location>
        <begin position="1"/>
        <end position="25"/>
    </location>
</feature>
<evidence type="ECO:0000313" key="2">
    <source>
        <dbReference type="EMBL" id="KAK3108519.1"/>
    </source>
</evidence>
<evidence type="ECO:0000313" key="3">
    <source>
        <dbReference type="Proteomes" id="UP001186944"/>
    </source>
</evidence>
<dbReference type="Proteomes" id="UP001186944">
    <property type="component" value="Unassembled WGS sequence"/>
</dbReference>
<evidence type="ECO:0000256" key="1">
    <source>
        <dbReference type="SAM" id="MobiDB-lite"/>
    </source>
</evidence>